<dbReference type="AlphaFoldDB" id="A0A9P7R9W4"/>
<name>A0A9P7R9W4_9PEZI</name>
<sequence length="58" mass="6436">METLVSISSELGAGTTKQPSQIWTLTSIRVRWTGIMTGFERDVHVFAPNLGCWLARVS</sequence>
<gene>
    <name evidence="1" type="ORF">JMJ77_002197</name>
</gene>
<reference evidence="1" key="1">
    <citation type="submission" date="2021-05" db="EMBL/GenBank/DDBJ databases">
        <title>Comparative genomics of three Colletotrichum scovillei strains and genetic complementation revealed genes involved fungal growth and virulence on chili pepper.</title>
        <authorList>
            <person name="Hsieh D.-K."/>
            <person name="Chuang S.-C."/>
            <person name="Chen C.-Y."/>
            <person name="Chao Y.-T."/>
            <person name="Lu M.-Y.J."/>
            <person name="Lee M.-H."/>
            <person name="Shih M.-C."/>
        </authorList>
    </citation>
    <scope>NUCLEOTIDE SEQUENCE</scope>
    <source>
        <strain evidence="1">Coll-153</strain>
    </source>
</reference>
<proteinExistence type="predicted"/>
<feature type="non-terminal residue" evidence="1">
    <location>
        <position position="1"/>
    </location>
</feature>
<keyword evidence="2" id="KW-1185">Reference proteome</keyword>
<dbReference type="Proteomes" id="UP000699042">
    <property type="component" value="Unassembled WGS sequence"/>
</dbReference>
<dbReference type="EMBL" id="JAESDN010000004">
    <property type="protein sequence ID" value="KAG7051579.1"/>
    <property type="molecule type" value="Genomic_DNA"/>
</dbReference>
<organism evidence="1 2">
    <name type="scientific">Colletotrichum scovillei</name>
    <dbReference type="NCBI Taxonomy" id="1209932"/>
    <lineage>
        <taxon>Eukaryota</taxon>
        <taxon>Fungi</taxon>
        <taxon>Dikarya</taxon>
        <taxon>Ascomycota</taxon>
        <taxon>Pezizomycotina</taxon>
        <taxon>Sordariomycetes</taxon>
        <taxon>Hypocreomycetidae</taxon>
        <taxon>Glomerellales</taxon>
        <taxon>Glomerellaceae</taxon>
        <taxon>Colletotrichum</taxon>
        <taxon>Colletotrichum acutatum species complex</taxon>
    </lineage>
</organism>
<evidence type="ECO:0000313" key="2">
    <source>
        <dbReference type="Proteomes" id="UP000699042"/>
    </source>
</evidence>
<evidence type="ECO:0000313" key="1">
    <source>
        <dbReference type="EMBL" id="KAG7051579.1"/>
    </source>
</evidence>
<accession>A0A9P7R9W4</accession>
<comment type="caution">
    <text evidence="1">The sequence shown here is derived from an EMBL/GenBank/DDBJ whole genome shotgun (WGS) entry which is preliminary data.</text>
</comment>
<protein>
    <submittedName>
        <fullName evidence="1">Uncharacterized protein</fullName>
    </submittedName>
</protein>